<proteinExistence type="predicted"/>
<evidence type="ECO:0000256" key="3">
    <source>
        <dbReference type="PROSITE-ProRule" id="PRU00192"/>
    </source>
</evidence>
<protein>
    <submittedName>
        <fullName evidence="6">Expressed protein</fullName>
    </submittedName>
</protein>
<dbReference type="GO" id="GO:0030674">
    <property type="term" value="F:protein-macromolecule adaptor activity"/>
    <property type="evidence" value="ECO:0007669"/>
    <property type="project" value="TreeGrafter"/>
</dbReference>
<evidence type="ECO:0000259" key="5">
    <source>
        <dbReference type="PROSITE" id="PS50195"/>
    </source>
</evidence>
<dbReference type="SMART" id="SM00326">
    <property type="entry name" value="SH3"/>
    <property type="match status" value="2"/>
</dbReference>
<dbReference type="PANTHER" id="PTHR15706">
    <property type="entry name" value="SH3 MULTIPLE DOMAIN"/>
    <property type="match status" value="1"/>
</dbReference>
<keyword evidence="1 3" id="KW-0728">SH3 domain</keyword>
<organism evidence="6 7">
    <name type="scientific">Phakopsora pachyrhizi</name>
    <name type="common">Asian soybean rust disease fungus</name>
    <dbReference type="NCBI Taxonomy" id="170000"/>
    <lineage>
        <taxon>Eukaryota</taxon>
        <taxon>Fungi</taxon>
        <taxon>Dikarya</taxon>
        <taxon>Basidiomycota</taxon>
        <taxon>Pucciniomycotina</taxon>
        <taxon>Pucciniomycetes</taxon>
        <taxon>Pucciniales</taxon>
        <taxon>Phakopsoraceae</taxon>
        <taxon>Phakopsora</taxon>
    </lineage>
</organism>
<dbReference type="GO" id="GO:0005737">
    <property type="term" value="C:cytoplasm"/>
    <property type="evidence" value="ECO:0007669"/>
    <property type="project" value="TreeGrafter"/>
</dbReference>
<keyword evidence="2" id="KW-0677">Repeat</keyword>
<sequence length="603" mass="68209">MPTGRKQPSVLLKLRTLLQQPNGLNKATCFEQGISNSPTSKLLFEPPVLVIRATCDYDAKNHSQLSFRVGEFFHVIDLHTDSDGCPWYLSQNPSKEICGLVPSYCFKKYAPLRTRRITPIEYKDNTIPRASQVNSLINNLLEAGKHRPSSTVDPSSSKISQENYTFIAPMPFSFRTLSLYGIVRHRFVAERPDELSAEPGDPVVIIAHSAEEWFVVKPIGQLGGPGLIPVSYVDVRDLKSGRSIEDADVLELVRNSAIPQVQQWKAIVASYKGCSIDVGEGASSDSQTRISGQKVGIEKAEERPPEEIHVYLPDLEIKLNDTEFEQEKLNAQTISILPSAVPSCNRPNNLLIGPFSETSLETVPEEVEDEFGYVKERFGTIRRATVTSFHFEQGKFWFEVRLRFRRPNNEKRTNLGLVIYRLYEHFQELDSSLRHESASELMLVNLNGPVKLVDELVCAKRVDELNKYLQDLCQLPDEIRDSEAVCQFINQKEGDMEMEEDELGHEINDQVDIFEFVSQLSTTPSSKAPTSEEIQIEHYVKPSVNNFADENGPRKYSHESSWPTDSITLDDCFGGKKMDEIAKICVEIEEEFSEVESLVDNRL</sequence>
<feature type="domain" description="SH3" evidence="4">
    <location>
        <begin position="176"/>
        <end position="238"/>
    </location>
</feature>
<gene>
    <name evidence="6" type="ORF">PPACK8108_LOCUS6371</name>
</gene>
<dbReference type="SUPFAM" id="SSF64268">
    <property type="entry name" value="PX domain"/>
    <property type="match status" value="1"/>
</dbReference>
<dbReference type="InterPro" id="IPR036028">
    <property type="entry name" value="SH3-like_dom_sf"/>
</dbReference>
<dbReference type="PROSITE" id="PS50002">
    <property type="entry name" value="SH3"/>
    <property type="match status" value="2"/>
</dbReference>
<evidence type="ECO:0000313" key="6">
    <source>
        <dbReference type="EMBL" id="CAH7671579.1"/>
    </source>
</evidence>
<accession>A0AAV0AQR8</accession>
<feature type="domain" description="SH3" evidence="4">
    <location>
        <begin position="46"/>
        <end position="111"/>
    </location>
</feature>
<evidence type="ECO:0000259" key="4">
    <source>
        <dbReference type="PROSITE" id="PS50002"/>
    </source>
</evidence>
<dbReference type="PANTHER" id="PTHR15706:SF2">
    <property type="entry name" value="SH3 AND PX DOMAIN-CONTAINING PROTEIN 2A"/>
    <property type="match status" value="1"/>
</dbReference>
<name>A0AAV0AQR8_PHAPC</name>
<comment type="caution">
    <text evidence="6">The sequence shown here is derived from an EMBL/GenBank/DDBJ whole genome shotgun (WGS) entry which is preliminary data.</text>
</comment>
<dbReference type="PROSITE" id="PS50195">
    <property type="entry name" value="PX"/>
    <property type="match status" value="1"/>
</dbReference>
<dbReference type="Gene3D" id="3.30.1520.10">
    <property type="entry name" value="Phox-like domain"/>
    <property type="match status" value="1"/>
</dbReference>
<dbReference type="InterPro" id="IPR051228">
    <property type="entry name" value="NADPH_Oxidase/PX-Domain"/>
</dbReference>
<dbReference type="AlphaFoldDB" id="A0AAV0AQR8"/>
<dbReference type="GO" id="GO:0035091">
    <property type="term" value="F:phosphatidylinositol binding"/>
    <property type="evidence" value="ECO:0007669"/>
    <property type="project" value="InterPro"/>
</dbReference>
<dbReference type="InterPro" id="IPR001683">
    <property type="entry name" value="PX_dom"/>
</dbReference>
<reference evidence="6" key="1">
    <citation type="submission" date="2022-06" db="EMBL/GenBank/DDBJ databases">
        <authorList>
            <consortium name="SYNGENTA / RWTH Aachen University"/>
        </authorList>
    </citation>
    <scope>NUCLEOTIDE SEQUENCE</scope>
</reference>
<dbReference type="GO" id="GO:0043332">
    <property type="term" value="C:mating projection tip"/>
    <property type="evidence" value="ECO:0007669"/>
    <property type="project" value="TreeGrafter"/>
</dbReference>
<keyword evidence="7" id="KW-1185">Reference proteome</keyword>
<evidence type="ECO:0000256" key="2">
    <source>
        <dbReference type="ARBA" id="ARBA00022737"/>
    </source>
</evidence>
<dbReference type="SUPFAM" id="SSF50044">
    <property type="entry name" value="SH3-domain"/>
    <property type="match status" value="2"/>
</dbReference>
<dbReference type="Pfam" id="PF00018">
    <property type="entry name" value="SH3_1"/>
    <property type="match status" value="2"/>
</dbReference>
<evidence type="ECO:0000256" key="1">
    <source>
        <dbReference type="ARBA" id="ARBA00022443"/>
    </source>
</evidence>
<evidence type="ECO:0000313" key="7">
    <source>
        <dbReference type="Proteomes" id="UP001153365"/>
    </source>
</evidence>
<dbReference type="Gene3D" id="2.30.30.40">
    <property type="entry name" value="SH3 Domains"/>
    <property type="match status" value="2"/>
</dbReference>
<dbReference type="InterPro" id="IPR001452">
    <property type="entry name" value="SH3_domain"/>
</dbReference>
<dbReference type="GO" id="GO:0000747">
    <property type="term" value="P:conjugation with cellular fusion"/>
    <property type="evidence" value="ECO:0007669"/>
    <property type="project" value="TreeGrafter"/>
</dbReference>
<feature type="domain" description="PX" evidence="5">
    <location>
        <begin position="376"/>
        <end position="496"/>
    </location>
</feature>
<dbReference type="Pfam" id="PF00787">
    <property type="entry name" value="PX"/>
    <property type="match status" value="1"/>
</dbReference>
<dbReference type="InterPro" id="IPR036871">
    <property type="entry name" value="PX_dom_sf"/>
</dbReference>
<dbReference type="EMBL" id="CALTRL010001217">
    <property type="protein sequence ID" value="CAH7671579.1"/>
    <property type="molecule type" value="Genomic_DNA"/>
</dbReference>
<dbReference type="Proteomes" id="UP001153365">
    <property type="component" value="Unassembled WGS sequence"/>
</dbReference>